<name>A0A0E9NND9_SAICN</name>
<dbReference type="InterPro" id="IPR048939">
    <property type="entry name" value="ATG5_UblA"/>
</dbReference>
<dbReference type="GO" id="GO:0019776">
    <property type="term" value="F:Atg8-family ligase activity"/>
    <property type="evidence" value="ECO:0007669"/>
    <property type="project" value="TreeGrafter"/>
</dbReference>
<dbReference type="InterPro" id="IPR048940">
    <property type="entry name" value="ATG5_HBR"/>
</dbReference>
<dbReference type="InterPro" id="IPR048318">
    <property type="entry name" value="ATG5_UblB"/>
</dbReference>
<feature type="domain" description="Autophagy protein ATG5 UblB" evidence="8">
    <location>
        <begin position="188"/>
        <end position="315"/>
    </location>
</feature>
<dbReference type="GO" id="GO:0034727">
    <property type="term" value="P:piecemeal microautophagy of the nucleus"/>
    <property type="evidence" value="ECO:0007669"/>
    <property type="project" value="TreeGrafter"/>
</dbReference>
<keyword evidence="6" id="KW-0813">Transport</keyword>
<evidence type="ECO:0000256" key="2">
    <source>
        <dbReference type="ARBA" id="ARBA00006910"/>
    </source>
</evidence>
<evidence type="ECO:0000256" key="3">
    <source>
        <dbReference type="ARBA" id="ARBA00022499"/>
    </source>
</evidence>
<dbReference type="PANTHER" id="PTHR13040">
    <property type="entry name" value="AUTOPHAGY PROTEIN 5"/>
    <property type="match status" value="1"/>
</dbReference>
<feature type="domain" description="Autophagy protein ATG5 UblA" evidence="10">
    <location>
        <begin position="7"/>
        <end position="113"/>
    </location>
</feature>
<evidence type="ECO:0000259" key="8">
    <source>
        <dbReference type="Pfam" id="PF04106"/>
    </source>
</evidence>
<dbReference type="STRING" id="698492.A0A0E9NND9"/>
<dbReference type="GO" id="GO:0044233">
    <property type="term" value="C:mitochondria-associated endoplasmic reticulum membrane contact site"/>
    <property type="evidence" value="ECO:0007669"/>
    <property type="project" value="TreeGrafter"/>
</dbReference>
<evidence type="ECO:0000259" key="9">
    <source>
        <dbReference type="Pfam" id="PF20637"/>
    </source>
</evidence>
<evidence type="ECO:0000313" key="11">
    <source>
        <dbReference type="EMBL" id="GAO51372.1"/>
    </source>
</evidence>
<keyword evidence="5 6" id="KW-0072">Autophagy</keyword>
<dbReference type="GO" id="GO:0061908">
    <property type="term" value="C:phagophore"/>
    <property type="evidence" value="ECO:0007669"/>
    <property type="project" value="TreeGrafter"/>
</dbReference>
<keyword evidence="4 6" id="KW-0832">Ubl conjugation</keyword>
<feature type="region of interest" description="Disordered" evidence="7">
    <location>
        <begin position="192"/>
        <end position="236"/>
    </location>
</feature>
<proteinExistence type="inferred from homology"/>
<dbReference type="AlphaFoldDB" id="A0A0E9NND9"/>
<dbReference type="GO" id="GO:0005776">
    <property type="term" value="C:autophagosome"/>
    <property type="evidence" value="ECO:0007669"/>
    <property type="project" value="TreeGrafter"/>
</dbReference>
<keyword evidence="6" id="KW-0472">Membrane</keyword>
<evidence type="ECO:0000256" key="5">
    <source>
        <dbReference type="ARBA" id="ARBA00023006"/>
    </source>
</evidence>
<reference evidence="11 12" key="3">
    <citation type="journal article" date="2015" name="Genome Announc.">
        <title>Draft Genome Sequence of the Archiascomycetous Yeast Saitoella complicata.</title>
        <authorList>
            <person name="Yamauchi K."/>
            <person name="Kondo S."/>
            <person name="Hamamoto M."/>
            <person name="Takahashi Y."/>
            <person name="Ogura Y."/>
            <person name="Hayashi T."/>
            <person name="Nishida H."/>
        </authorList>
    </citation>
    <scope>NUCLEOTIDE SEQUENCE [LARGE SCALE GENOMIC DNA]</scope>
    <source>
        <strain evidence="11 12">NRRL Y-17804</strain>
    </source>
</reference>
<sequence>MDIKRLIWHGSIPLKITLSKTESRIWDQTTPYYIEIPRISYLPVYLDLLIGFFRTFLLDESTASAGNAWFSTAEDAIPVRWHLPIGLLHDLHRPPPPASSSTTPQPWHLVLHFTNYPDILARRQCDWAMRDAYMNKLKEADFLRCGSAKRVMSLSKHDSDALWQSVVDHDLDTFTRITSTLLPTTPRNLPIRIYLPTPAPAPPSSPTTPTPSNPHPSSKPPTASVGPPLNTVHQPLTPLSQSQTLNDLLSSHFPALFPDPAKSKSTLQRQRERERSNGKVLGRAMIHGVKIPGEMPLVEVVREMAGADGWVDIVVVVVVMT</sequence>
<evidence type="ECO:0000256" key="1">
    <source>
        <dbReference type="ARBA" id="ARBA00004623"/>
    </source>
</evidence>
<dbReference type="Gene3D" id="3.10.20.620">
    <property type="match status" value="1"/>
</dbReference>
<dbReference type="InterPro" id="IPR042527">
    <property type="entry name" value="Atg5_UblA_dom_sf"/>
</dbReference>
<evidence type="ECO:0000256" key="7">
    <source>
        <dbReference type="SAM" id="MobiDB-lite"/>
    </source>
</evidence>
<dbReference type="PANTHER" id="PTHR13040:SF2">
    <property type="entry name" value="AUTOPHAGY PROTEIN 5"/>
    <property type="match status" value="1"/>
</dbReference>
<evidence type="ECO:0000256" key="4">
    <source>
        <dbReference type="ARBA" id="ARBA00022843"/>
    </source>
</evidence>
<dbReference type="OMA" id="SIQKAVW"/>
<dbReference type="GO" id="GO:0006995">
    <property type="term" value="P:cellular response to nitrogen starvation"/>
    <property type="evidence" value="ECO:0007669"/>
    <property type="project" value="TreeGrafter"/>
</dbReference>
<feature type="compositionally biased region" description="Pro residues" evidence="7">
    <location>
        <begin position="197"/>
        <end position="219"/>
    </location>
</feature>
<reference evidence="11 12" key="2">
    <citation type="journal article" date="2014" name="J. Gen. Appl. Microbiol.">
        <title>The early diverging ascomycetous budding yeast Saitoella complicata has three histone deacetylases belonging to the Clr6, Hos2, and Rpd3 lineages.</title>
        <authorList>
            <person name="Nishida H."/>
            <person name="Matsumoto T."/>
            <person name="Kondo S."/>
            <person name="Hamamoto M."/>
            <person name="Yoshikawa H."/>
        </authorList>
    </citation>
    <scope>NUCLEOTIDE SEQUENCE [LARGE SCALE GENOMIC DNA]</scope>
    <source>
        <strain evidence="11 12">NRRL Y-17804</strain>
    </source>
</reference>
<dbReference type="InterPro" id="IPR007239">
    <property type="entry name" value="Atg5"/>
</dbReference>
<dbReference type="Pfam" id="PF20637">
    <property type="entry name" value="ATG5_HBR"/>
    <property type="match status" value="1"/>
</dbReference>
<dbReference type="Pfam" id="PF20638">
    <property type="entry name" value="ATG5_UblA"/>
    <property type="match status" value="1"/>
</dbReference>
<dbReference type="GO" id="GO:0034274">
    <property type="term" value="C:Atg12-Atg5-Atg16 complex"/>
    <property type="evidence" value="ECO:0007669"/>
    <property type="project" value="TreeGrafter"/>
</dbReference>
<organism evidence="11 12">
    <name type="scientific">Saitoella complicata (strain BCRC 22490 / CBS 7301 / JCM 7358 / NBRC 10748 / NRRL Y-17804)</name>
    <dbReference type="NCBI Taxonomy" id="698492"/>
    <lineage>
        <taxon>Eukaryota</taxon>
        <taxon>Fungi</taxon>
        <taxon>Dikarya</taxon>
        <taxon>Ascomycota</taxon>
        <taxon>Taphrinomycotina</taxon>
        <taxon>Taphrinomycotina incertae sedis</taxon>
        <taxon>Saitoella</taxon>
    </lineage>
</organism>
<accession>A0A0E9NND9</accession>
<dbReference type="Gene3D" id="1.10.246.190">
    <property type="entry name" value="Autophagy protein Apg5, helix rich domain"/>
    <property type="match status" value="1"/>
</dbReference>
<gene>
    <name evidence="11" type="ORF">G7K_5474-t1</name>
</gene>
<keyword evidence="3 6" id="KW-1017">Isopeptide bond</keyword>
<feature type="domain" description="Autophagy protein ATG5 alpha-helical bundle region" evidence="9">
    <location>
        <begin position="128"/>
        <end position="184"/>
    </location>
</feature>
<dbReference type="InterPro" id="IPR042526">
    <property type="entry name" value="Atg5_HR"/>
</dbReference>
<evidence type="ECO:0000259" key="10">
    <source>
        <dbReference type="Pfam" id="PF20638"/>
    </source>
</evidence>
<dbReference type="GO" id="GO:0034045">
    <property type="term" value="C:phagophore assembly site membrane"/>
    <property type="evidence" value="ECO:0007669"/>
    <property type="project" value="UniProtKB-SubCell"/>
</dbReference>
<dbReference type="Gene3D" id="3.10.20.90">
    <property type="entry name" value="Phosphatidylinositol 3-kinase Catalytic Subunit, Chain A, domain 1"/>
    <property type="match status" value="1"/>
</dbReference>
<dbReference type="Pfam" id="PF04106">
    <property type="entry name" value="ATG5_UblB"/>
    <property type="match status" value="1"/>
</dbReference>
<dbReference type="Proteomes" id="UP000033140">
    <property type="component" value="Unassembled WGS sequence"/>
</dbReference>
<feature type="region of interest" description="Disordered" evidence="7">
    <location>
        <begin position="256"/>
        <end position="277"/>
    </location>
</feature>
<comment type="subunit">
    <text evidence="6">Conjugated with ATG12.</text>
</comment>
<evidence type="ECO:0000313" key="12">
    <source>
        <dbReference type="Proteomes" id="UP000033140"/>
    </source>
</evidence>
<dbReference type="EMBL" id="BACD03000045">
    <property type="protein sequence ID" value="GAO51372.1"/>
    <property type="molecule type" value="Genomic_DNA"/>
</dbReference>
<comment type="function">
    <text evidence="6">Involved in cytoplasm to vacuole transport (Cvt) and autophagic vesicle formation.</text>
</comment>
<protein>
    <recommendedName>
        <fullName evidence="6">Autophagy protein 5</fullName>
    </recommendedName>
</protein>
<reference evidence="11 12" key="1">
    <citation type="journal article" date="2011" name="J. Gen. Appl. Microbiol.">
        <title>Draft genome sequencing of the enigmatic yeast Saitoella complicata.</title>
        <authorList>
            <person name="Nishida H."/>
            <person name="Hamamoto M."/>
            <person name="Sugiyama J."/>
        </authorList>
    </citation>
    <scope>NUCLEOTIDE SEQUENCE [LARGE SCALE GENOMIC DNA]</scope>
    <source>
        <strain evidence="11 12">NRRL Y-17804</strain>
    </source>
</reference>
<evidence type="ECO:0000256" key="6">
    <source>
        <dbReference type="RuleBase" id="RU361202"/>
    </source>
</evidence>
<dbReference type="GO" id="GO:0000422">
    <property type="term" value="P:autophagy of mitochondrion"/>
    <property type="evidence" value="ECO:0007669"/>
    <property type="project" value="TreeGrafter"/>
</dbReference>
<keyword evidence="12" id="KW-1185">Reference proteome</keyword>
<comment type="caution">
    <text evidence="11">The sequence shown here is derived from an EMBL/GenBank/DDBJ whole genome shotgun (WGS) entry which is preliminary data.</text>
</comment>
<comment type="similarity">
    <text evidence="2 6">Belongs to the ATG5 family.</text>
</comment>
<comment type="subcellular location">
    <subcellularLocation>
        <location evidence="1 6">Preautophagosomal structure membrane</location>
        <topology evidence="1 6">Peripheral membrane protein</topology>
    </subcellularLocation>
</comment>